<dbReference type="STRING" id="6313.A0A0K0DI25"/>
<dbReference type="Proteomes" id="UP000035642">
    <property type="component" value="Unassembled WGS sequence"/>
</dbReference>
<accession>A0A0K0DI25</accession>
<protein>
    <submittedName>
        <fullName evidence="2">Myotubularin phosphatase domain-containing protein</fullName>
    </submittedName>
</protein>
<name>A0A0K0DI25_ANGCA</name>
<dbReference type="WBParaSite" id="ACAC_0001090601-mRNA-1">
    <property type="protein sequence ID" value="ACAC_0001090601-mRNA-1"/>
    <property type="gene ID" value="ACAC_0001090601"/>
</dbReference>
<keyword evidence="1" id="KW-1185">Reference proteome</keyword>
<organism evidence="1 2">
    <name type="scientific">Angiostrongylus cantonensis</name>
    <name type="common">Rat lungworm</name>
    <dbReference type="NCBI Taxonomy" id="6313"/>
    <lineage>
        <taxon>Eukaryota</taxon>
        <taxon>Metazoa</taxon>
        <taxon>Ecdysozoa</taxon>
        <taxon>Nematoda</taxon>
        <taxon>Chromadorea</taxon>
        <taxon>Rhabditida</taxon>
        <taxon>Rhabditina</taxon>
        <taxon>Rhabditomorpha</taxon>
        <taxon>Strongyloidea</taxon>
        <taxon>Metastrongylidae</taxon>
        <taxon>Angiostrongylus</taxon>
    </lineage>
</organism>
<evidence type="ECO:0000313" key="1">
    <source>
        <dbReference type="Proteomes" id="UP000035642"/>
    </source>
</evidence>
<dbReference type="AlphaFoldDB" id="A0A0K0DI25"/>
<evidence type="ECO:0000313" key="2">
    <source>
        <dbReference type="WBParaSite" id="ACAC_0001090601-mRNA-1"/>
    </source>
</evidence>
<sequence>FGCVTKFDWLNNCSIPYRQYFHGAKISFKPAENRLDSEICPEFSLLQKDMESLRYEISWKDERIEYLQRTLTELENSMPCSSADN</sequence>
<reference evidence="2" key="2">
    <citation type="submission" date="2017-02" db="UniProtKB">
        <authorList>
            <consortium name="WormBaseParasite"/>
        </authorList>
    </citation>
    <scope>IDENTIFICATION</scope>
</reference>
<reference evidence="1" key="1">
    <citation type="submission" date="2012-09" db="EMBL/GenBank/DDBJ databases">
        <authorList>
            <person name="Martin A.A."/>
        </authorList>
    </citation>
    <scope>NUCLEOTIDE SEQUENCE</scope>
</reference>
<proteinExistence type="predicted"/>